<keyword evidence="5 9" id="KW-0064">Aspartyl protease</keyword>
<proteinExistence type="inferred from homology"/>
<dbReference type="EMBL" id="AP014610">
    <property type="protein sequence ID" value="BBA17932.1"/>
    <property type="molecule type" value="Genomic_DNA"/>
</dbReference>
<comment type="function">
    <text evidence="9">This protein specifically catalyzes the removal of signal peptides from prolipoproteins.</text>
</comment>
<feature type="transmembrane region" description="Helical" evidence="9">
    <location>
        <begin position="184"/>
        <end position="202"/>
    </location>
</feature>
<dbReference type="Proteomes" id="UP000262607">
    <property type="component" value="Chromosome"/>
</dbReference>
<evidence type="ECO:0000313" key="12">
    <source>
        <dbReference type="Proteomes" id="UP000262607"/>
    </source>
</evidence>
<dbReference type="GO" id="GO:0004190">
    <property type="term" value="F:aspartic-type endopeptidase activity"/>
    <property type="evidence" value="ECO:0007669"/>
    <property type="project" value="UniProtKB-UniRule"/>
</dbReference>
<dbReference type="RefSeq" id="WP_110548599.1">
    <property type="nucleotide sequence ID" value="NZ_AP014610.1"/>
</dbReference>
<evidence type="ECO:0000256" key="1">
    <source>
        <dbReference type="ARBA" id="ARBA00006139"/>
    </source>
</evidence>
<evidence type="ECO:0000256" key="3">
    <source>
        <dbReference type="ARBA" id="ARBA00022670"/>
    </source>
</evidence>
<accession>A0AAD1CMI6</accession>
<feature type="transmembrane region" description="Helical" evidence="9">
    <location>
        <begin position="58"/>
        <end position="79"/>
    </location>
</feature>
<name>A0AAD1CMI6_9FLAO</name>
<evidence type="ECO:0000256" key="4">
    <source>
        <dbReference type="ARBA" id="ARBA00022692"/>
    </source>
</evidence>
<dbReference type="EC" id="3.4.23.36" evidence="9"/>
<dbReference type="PANTHER" id="PTHR33695:SF1">
    <property type="entry name" value="LIPOPROTEIN SIGNAL PEPTIDASE"/>
    <property type="match status" value="1"/>
</dbReference>
<organism evidence="11 12">
    <name type="scientific">Blattabacterium punctulatus CPU2</name>
    <dbReference type="NCBI Taxonomy" id="1457032"/>
    <lineage>
        <taxon>Bacteria</taxon>
        <taxon>Pseudomonadati</taxon>
        <taxon>Bacteroidota</taxon>
        <taxon>Flavobacteriia</taxon>
        <taxon>Flavobacteriales</taxon>
        <taxon>Blattabacteriaceae</taxon>
        <taxon>Blattabacterium</taxon>
    </lineage>
</organism>
<dbReference type="GO" id="GO:0006508">
    <property type="term" value="P:proteolysis"/>
    <property type="evidence" value="ECO:0007669"/>
    <property type="project" value="UniProtKB-KW"/>
</dbReference>
<keyword evidence="2 9" id="KW-1003">Cell membrane</keyword>
<comment type="pathway">
    <text evidence="9">Protein modification; lipoprotein biosynthesis (signal peptide cleavage).</text>
</comment>
<protein>
    <recommendedName>
        <fullName evidence="9">Lipoprotein signal peptidase</fullName>
        <ecNumber evidence="9">3.4.23.36</ecNumber>
    </recommendedName>
    <alternativeName>
        <fullName evidence="9">Prolipoprotein signal peptidase</fullName>
    </alternativeName>
    <alternativeName>
        <fullName evidence="9">Signal peptidase II</fullName>
        <shortName evidence="9">SPase II</shortName>
    </alternativeName>
</protein>
<evidence type="ECO:0000256" key="9">
    <source>
        <dbReference type="HAMAP-Rule" id="MF_00161"/>
    </source>
</evidence>
<keyword evidence="6 9" id="KW-0378">Hydrolase</keyword>
<evidence type="ECO:0000256" key="5">
    <source>
        <dbReference type="ARBA" id="ARBA00022750"/>
    </source>
</evidence>
<dbReference type="PRINTS" id="PR00781">
    <property type="entry name" value="LIPOSIGPTASE"/>
</dbReference>
<keyword evidence="3 9" id="KW-0645">Protease</keyword>
<reference evidence="11 12" key="1">
    <citation type="submission" date="2014-06" db="EMBL/GenBank/DDBJ databases">
        <title>Genome sequence of the intracellular symbiont Blattabacterium cuenoti, strain CPU2 from the wood feeding cockroach Cryptocercus punctulatus.</title>
        <authorList>
            <person name="Kinjo Y."/>
            <person name="Ohkuma M."/>
            <person name="Tokuda G."/>
        </authorList>
    </citation>
    <scope>NUCLEOTIDE SEQUENCE [LARGE SCALE GENOMIC DNA]</scope>
    <source>
        <strain evidence="11 12">CPU2</strain>
    </source>
</reference>
<comment type="similarity">
    <text evidence="1 9 10">Belongs to the peptidase A8 family.</text>
</comment>
<dbReference type="AlphaFoldDB" id="A0AAD1CMI6"/>
<keyword evidence="4 9" id="KW-0812">Transmembrane</keyword>
<dbReference type="InterPro" id="IPR001872">
    <property type="entry name" value="Peptidase_A8"/>
</dbReference>
<dbReference type="PANTHER" id="PTHR33695">
    <property type="entry name" value="LIPOPROTEIN SIGNAL PEPTIDASE"/>
    <property type="match status" value="1"/>
</dbReference>
<keyword evidence="8 9" id="KW-0472">Membrane</keyword>
<gene>
    <name evidence="9 11" type="primary">lspA</name>
    <name evidence="11" type="ORF">CPU2_446</name>
</gene>
<dbReference type="HAMAP" id="MF_00161">
    <property type="entry name" value="LspA"/>
    <property type="match status" value="1"/>
</dbReference>
<evidence type="ECO:0000256" key="2">
    <source>
        <dbReference type="ARBA" id="ARBA00022475"/>
    </source>
</evidence>
<feature type="active site" evidence="9">
    <location>
        <position position="189"/>
    </location>
</feature>
<sequence>MKKIFLSIFPILLIDQILKIYIKTHFELGKGVPIFSFFWIFFVENPGMAYGISIAPGYFGKILLSFFRFIVVLFIFFFLYKNIKKKSSNYLIIPTIFILSGAIGNLLDSFLYGLLFDTGTIYNQESHKWISYSGISNIFPWNGGYASLMKGCVVDMFYFPIFDIYIPYWTPFFGGYNFQFFKPVFNFSDFIISIGIILLLIFKKKIKHVKIF</sequence>
<feature type="active site" evidence="9">
    <location>
        <position position="155"/>
    </location>
</feature>
<dbReference type="GO" id="GO:0005886">
    <property type="term" value="C:plasma membrane"/>
    <property type="evidence" value="ECO:0007669"/>
    <property type="project" value="UniProtKB-SubCell"/>
</dbReference>
<evidence type="ECO:0000256" key="8">
    <source>
        <dbReference type="ARBA" id="ARBA00023136"/>
    </source>
</evidence>
<evidence type="ECO:0000256" key="10">
    <source>
        <dbReference type="RuleBase" id="RU004181"/>
    </source>
</evidence>
<comment type="catalytic activity">
    <reaction evidence="9">
        <text>Release of signal peptides from bacterial membrane prolipoproteins. Hydrolyzes -Xaa-Yaa-Zaa-|-(S,diacylglyceryl)Cys-, in which Xaa is hydrophobic (preferably Leu), and Yaa (Ala or Ser) and Zaa (Gly or Ala) have small, neutral side chains.</text>
        <dbReference type="EC" id="3.4.23.36"/>
    </reaction>
</comment>
<comment type="subcellular location">
    <subcellularLocation>
        <location evidence="9">Cell membrane</location>
        <topology evidence="9">Multi-pass membrane protein</topology>
    </subcellularLocation>
</comment>
<comment type="caution">
    <text evidence="9">Lacks conserved residue(s) required for the propagation of feature annotation.</text>
</comment>
<keyword evidence="7 9" id="KW-1133">Transmembrane helix</keyword>
<dbReference type="NCBIfam" id="NF011369">
    <property type="entry name" value="PRK14788.1"/>
    <property type="match status" value="1"/>
</dbReference>
<evidence type="ECO:0000313" key="11">
    <source>
        <dbReference type="EMBL" id="BBA17932.1"/>
    </source>
</evidence>
<feature type="transmembrane region" description="Helical" evidence="9">
    <location>
        <begin position="91"/>
        <end position="115"/>
    </location>
</feature>
<evidence type="ECO:0000256" key="7">
    <source>
        <dbReference type="ARBA" id="ARBA00022989"/>
    </source>
</evidence>
<dbReference type="GeneID" id="66556622"/>
<evidence type="ECO:0000256" key="6">
    <source>
        <dbReference type="ARBA" id="ARBA00022801"/>
    </source>
</evidence>
<dbReference type="Pfam" id="PF01252">
    <property type="entry name" value="Peptidase_A8"/>
    <property type="match status" value="1"/>
</dbReference>